<name>A0ABQ5B760_9ASTR</name>
<dbReference type="Proteomes" id="UP001151760">
    <property type="component" value="Unassembled WGS sequence"/>
</dbReference>
<gene>
    <name evidence="1" type="ORF">Tco_0856829</name>
</gene>
<comment type="caution">
    <text evidence="1">The sequence shown here is derived from an EMBL/GenBank/DDBJ whole genome shotgun (WGS) entry which is preliminary data.</text>
</comment>
<dbReference type="EMBL" id="BQNB010012936">
    <property type="protein sequence ID" value="GJT09787.1"/>
    <property type="molecule type" value="Genomic_DNA"/>
</dbReference>
<protein>
    <submittedName>
        <fullName evidence="1">Uncharacterized protein</fullName>
    </submittedName>
</protein>
<organism evidence="1 2">
    <name type="scientific">Tanacetum coccineum</name>
    <dbReference type="NCBI Taxonomy" id="301880"/>
    <lineage>
        <taxon>Eukaryota</taxon>
        <taxon>Viridiplantae</taxon>
        <taxon>Streptophyta</taxon>
        <taxon>Embryophyta</taxon>
        <taxon>Tracheophyta</taxon>
        <taxon>Spermatophyta</taxon>
        <taxon>Magnoliopsida</taxon>
        <taxon>eudicotyledons</taxon>
        <taxon>Gunneridae</taxon>
        <taxon>Pentapetalae</taxon>
        <taxon>asterids</taxon>
        <taxon>campanulids</taxon>
        <taxon>Asterales</taxon>
        <taxon>Asteraceae</taxon>
        <taxon>Asteroideae</taxon>
        <taxon>Anthemideae</taxon>
        <taxon>Anthemidinae</taxon>
        <taxon>Tanacetum</taxon>
    </lineage>
</organism>
<proteinExistence type="predicted"/>
<keyword evidence="2" id="KW-1185">Reference proteome</keyword>
<accession>A0ABQ5B760</accession>
<evidence type="ECO:0000313" key="1">
    <source>
        <dbReference type="EMBL" id="GJT09787.1"/>
    </source>
</evidence>
<reference evidence="1" key="2">
    <citation type="submission" date="2022-01" db="EMBL/GenBank/DDBJ databases">
        <authorList>
            <person name="Yamashiro T."/>
            <person name="Shiraishi A."/>
            <person name="Satake H."/>
            <person name="Nakayama K."/>
        </authorList>
    </citation>
    <scope>NUCLEOTIDE SEQUENCE</scope>
</reference>
<sequence length="184" mass="20645">MASPARDDGKSLSLMASALVVSFDDEVVSKVNHNDSSPREWVLRPDYFPTWVGRHPLGKNVFAFKARLNQDQTQKDFEKVDKKLDFCQKLPVGRQSAVSGGWVLIEGLFRGGRVLRWAAPKISLHQGASRKWGGSTLFVKTKYQLADIFTKALGREGLDFLINKLGMRSMSPETLKSMAEEEDE</sequence>
<reference evidence="1" key="1">
    <citation type="journal article" date="2022" name="Int. J. Mol. Sci.">
        <title>Draft Genome of Tanacetum Coccineum: Genomic Comparison of Closely Related Tanacetum-Family Plants.</title>
        <authorList>
            <person name="Yamashiro T."/>
            <person name="Shiraishi A."/>
            <person name="Nakayama K."/>
            <person name="Satake H."/>
        </authorList>
    </citation>
    <scope>NUCLEOTIDE SEQUENCE</scope>
</reference>
<evidence type="ECO:0000313" key="2">
    <source>
        <dbReference type="Proteomes" id="UP001151760"/>
    </source>
</evidence>